<dbReference type="RefSeq" id="WP_109743423.1">
    <property type="nucleotide sequence ID" value="NZ_QGGO01000013.1"/>
</dbReference>
<dbReference type="EMBL" id="QGGO01000013">
    <property type="protein sequence ID" value="PWK26221.1"/>
    <property type="molecule type" value="Genomic_DNA"/>
</dbReference>
<feature type="chain" id="PRO_5016270390" evidence="2">
    <location>
        <begin position="26"/>
        <end position="201"/>
    </location>
</feature>
<reference evidence="4 5" key="1">
    <citation type="submission" date="2018-05" db="EMBL/GenBank/DDBJ databases">
        <title>Genomic Encyclopedia of Archaeal and Bacterial Type Strains, Phase II (KMG-II): from individual species to whole genera.</title>
        <authorList>
            <person name="Goeker M."/>
        </authorList>
    </citation>
    <scope>NUCLEOTIDE SEQUENCE [LARGE SCALE GENOMIC DNA]</scope>
    <source>
        <strain evidence="4 5">DSM 22214</strain>
    </source>
</reference>
<name>A0A316E738_9BACT</name>
<feature type="domain" description="SPOR" evidence="3">
    <location>
        <begin position="118"/>
        <end position="188"/>
    </location>
</feature>
<evidence type="ECO:0000259" key="3">
    <source>
        <dbReference type="Pfam" id="PF05036"/>
    </source>
</evidence>
<organism evidence="4 5">
    <name type="scientific">Arcicella aurantiaca</name>
    <dbReference type="NCBI Taxonomy" id="591202"/>
    <lineage>
        <taxon>Bacteria</taxon>
        <taxon>Pseudomonadati</taxon>
        <taxon>Bacteroidota</taxon>
        <taxon>Cytophagia</taxon>
        <taxon>Cytophagales</taxon>
        <taxon>Flectobacillaceae</taxon>
        <taxon>Arcicella</taxon>
    </lineage>
</organism>
<accession>A0A316E738</accession>
<dbReference type="Pfam" id="PF05036">
    <property type="entry name" value="SPOR"/>
    <property type="match status" value="1"/>
</dbReference>
<dbReference type="PROSITE" id="PS51257">
    <property type="entry name" value="PROKAR_LIPOPROTEIN"/>
    <property type="match status" value="1"/>
</dbReference>
<dbReference type="OrthoDB" id="2473397at2"/>
<protein>
    <submittedName>
        <fullName evidence="4">Sporulation related protein</fullName>
    </submittedName>
</protein>
<evidence type="ECO:0000313" key="5">
    <source>
        <dbReference type="Proteomes" id="UP000245489"/>
    </source>
</evidence>
<dbReference type="Proteomes" id="UP000245489">
    <property type="component" value="Unassembled WGS sequence"/>
</dbReference>
<dbReference type="GO" id="GO:0042834">
    <property type="term" value="F:peptidoglycan binding"/>
    <property type="evidence" value="ECO:0007669"/>
    <property type="project" value="InterPro"/>
</dbReference>
<feature type="region of interest" description="Disordered" evidence="1">
    <location>
        <begin position="25"/>
        <end position="90"/>
    </location>
</feature>
<feature type="compositionally biased region" description="Low complexity" evidence="1">
    <location>
        <begin position="67"/>
        <end position="80"/>
    </location>
</feature>
<keyword evidence="5" id="KW-1185">Reference proteome</keyword>
<dbReference type="AlphaFoldDB" id="A0A316E738"/>
<keyword evidence="2" id="KW-0732">Signal</keyword>
<feature type="signal peptide" evidence="2">
    <location>
        <begin position="1"/>
        <end position="25"/>
    </location>
</feature>
<evidence type="ECO:0000313" key="4">
    <source>
        <dbReference type="EMBL" id="PWK26221.1"/>
    </source>
</evidence>
<gene>
    <name evidence="4" type="ORF">LV89_02702</name>
</gene>
<feature type="compositionally biased region" description="Low complexity" evidence="1">
    <location>
        <begin position="25"/>
        <end position="47"/>
    </location>
</feature>
<evidence type="ECO:0000256" key="1">
    <source>
        <dbReference type="SAM" id="MobiDB-lite"/>
    </source>
</evidence>
<dbReference type="InterPro" id="IPR007730">
    <property type="entry name" value="SPOR-like_dom"/>
</dbReference>
<sequence>MQRNNPAFLLILWLLASACSSKVVSGGNSSGATTNDNSTTSQSSNSSFPKKNTDEDLSLYRPKFKSSTDTESNSQSNSSQPVQASKTPLSDMPLHVNKKLDAILDTIAMRNKSIKFTNGFRIQIYVGNDRKAADDAKIYTYQKYPEIFPYLSYQQPIYKVKIGDFLNRMDAERYYADLKELYPSAMILPDRVEIKKGIMVK</sequence>
<proteinExistence type="predicted"/>
<comment type="caution">
    <text evidence="4">The sequence shown here is derived from an EMBL/GenBank/DDBJ whole genome shotgun (WGS) entry which is preliminary data.</text>
</comment>
<evidence type="ECO:0000256" key="2">
    <source>
        <dbReference type="SAM" id="SignalP"/>
    </source>
</evidence>